<feature type="binding site" evidence="2">
    <location>
        <position position="48"/>
    </location>
    <ligand>
        <name>Mg(2+)</name>
        <dbReference type="ChEBI" id="CHEBI:18420"/>
    </ligand>
</feature>
<dbReference type="EMBL" id="JAAFGW010000020">
    <property type="protein sequence ID" value="NDP47252.1"/>
    <property type="molecule type" value="Genomic_DNA"/>
</dbReference>
<feature type="binding site" evidence="2">
    <location>
        <position position="421"/>
    </location>
    <ligand>
        <name>Fe cation</name>
        <dbReference type="ChEBI" id="CHEBI:24875"/>
    </ligand>
</feature>
<feature type="binding site" evidence="2">
    <location>
        <position position="70"/>
    </location>
    <ligand>
        <name>Ni(2+)</name>
        <dbReference type="ChEBI" id="CHEBI:49786"/>
    </ligand>
</feature>
<comment type="cofactor">
    <cofactor evidence="2">
        <name>Fe cation</name>
        <dbReference type="ChEBI" id="CHEBI:24875"/>
    </cofactor>
</comment>
<organism evidence="3 4">
    <name type="scientific">Sulfuriferula multivorans</name>
    <dbReference type="NCBI Taxonomy" id="1559896"/>
    <lineage>
        <taxon>Bacteria</taxon>
        <taxon>Pseudomonadati</taxon>
        <taxon>Pseudomonadota</taxon>
        <taxon>Betaproteobacteria</taxon>
        <taxon>Nitrosomonadales</taxon>
        <taxon>Sulfuricellaceae</taxon>
        <taxon>Sulfuriferula</taxon>
    </lineage>
</organism>
<gene>
    <name evidence="3" type="ORF">GZ085_02470</name>
</gene>
<comment type="cofactor">
    <cofactor evidence="2">
        <name>Ni(2+)</name>
        <dbReference type="ChEBI" id="CHEBI:49786"/>
    </cofactor>
</comment>
<dbReference type="PANTHER" id="PTHR43600">
    <property type="entry name" value="COENZYME F420 HYDROGENASE, SUBUNIT ALPHA"/>
    <property type="match status" value="1"/>
</dbReference>
<evidence type="ECO:0000256" key="1">
    <source>
        <dbReference type="ARBA" id="ARBA00023002"/>
    </source>
</evidence>
<reference evidence="3 4" key="1">
    <citation type="submission" date="2019-09" db="EMBL/GenBank/DDBJ databases">
        <title>H2 Metabolism Revealed by Metagenomic Analysis in Subglacial Sediment of East Antarctica.</title>
        <authorList>
            <person name="Yang Z."/>
            <person name="Zhang Y."/>
            <person name="Lv Y."/>
            <person name="Yan W."/>
            <person name="Xiao X."/>
            <person name="Sun B."/>
            <person name="Ma H."/>
        </authorList>
    </citation>
    <scope>NUCLEOTIDE SEQUENCE [LARGE SCALE GENOMIC DNA]</scope>
    <source>
        <strain evidence="3">Bin2_2</strain>
    </source>
</reference>
<sequence length="433" mass="48456">MTEQKRTVSIHVPVLTRVEGEGALDLRIENGEIVELRLRIFEPPRFFEKFLEGHSYTEIPDMVARICGICPVAYQATAAQALEKLFGVELNPWAQAMRRVFYCGEWIQSHSLHIHLLAAPDFFGCNSVIELARIAPDEVRRGLRIQALGNELMELFGARSVHPVGIRVGGFHHAPALSQISAIRDKLRAALPEAEALIRWAASIPVPQDNQAFVSVAMHHASDYAIERGQIVTSDGLNIEADAFDTHFAEHHEPFSTALFSTYQQQPYLVGPLARLNLNHDRLPERVKTLLAETGLTLPSRNLFHSLTARAVEILLALHEALRLLEGYRVPDTPWVPVTPRAGVATGCTEAPRGLLWHRYEMDADGCVVNARIVPPTSQNQGRIEEDLRLSLLNLGLDQPDDALRLHCEQVIRNYDPCISCATHFLRMKVERG</sequence>
<feature type="binding site" evidence="2">
    <location>
        <position position="70"/>
    </location>
    <ligand>
        <name>Fe cation</name>
        <dbReference type="ChEBI" id="CHEBI:24875"/>
    </ligand>
</feature>
<feature type="binding site" evidence="2">
    <location>
        <position position="418"/>
    </location>
    <ligand>
        <name>Ni(2+)</name>
        <dbReference type="ChEBI" id="CHEBI:49786"/>
    </ligand>
</feature>
<feature type="binding site" evidence="2">
    <location>
        <position position="373"/>
    </location>
    <ligand>
        <name>Mg(2+)</name>
        <dbReference type="ChEBI" id="CHEBI:18420"/>
    </ligand>
</feature>
<dbReference type="SUPFAM" id="SSF56762">
    <property type="entry name" value="HydB/Nqo4-like"/>
    <property type="match status" value="1"/>
</dbReference>
<keyword evidence="2" id="KW-0533">Nickel</keyword>
<accession>A0A7C9K9G9</accession>
<dbReference type="Proteomes" id="UP000483432">
    <property type="component" value="Unassembled WGS sequence"/>
</dbReference>
<evidence type="ECO:0000313" key="4">
    <source>
        <dbReference type="Proteomes" id="UP000483432"/>
    </source>
</evidence>
<dbReference type="GO" id="GO:0008901">
    <property type="term" value="F:ferredoxin hydrogenase activity"/>
    <property type="evidence" value="ECO:0007669"/>
    <property type="project" value="InterPro"/>
</dbReference>
<evidence type="ECO:0000313" key="3">
    <source>
        <dbReference type="EMBL" id="NDP47252.1"/>
    </source>
</evidence>
<dbReference type="GO" id="GO:0016151">
    <property type="term" value="F:nickel cation binding"/>
    <property type="evidence" value="ECO:0007669"/>
    <property type="project" value="InterPro"/>
</dbReference>
<dbReference type="InterPro" id="IPR001501">
    <property type="entry name" value="Ni-dep_hyd_lsu"/>
</dbReference>
<comment type="caution">
    <text evidence="3">The sequence shown here is derived from an EMBL/GenBank/DDBJ whole genome shotgun (WGS) entry which is preliminary data.</text>
</comment>
<dbReference type="Pfam" id="PF00374">
    <property type="entry name" value="NiFeSe_Hases"/>
    <property type="match status" value="2"/>
</dbReference>
<keyword evidence="2" id="KW-0479">Metal-binding</keyword>
<name>A0A7C9K9G9_9PROT</name>
<dbReference type="InterPro" id="IPR029014">
    <property type="entry name" value="NiFe-Hase_large"/>
</dbReference>
<dbReference type="InterPro" id="IPR018194">
    <property type="entry name" value="Ni-dep_hyd_lsu_Ni_BS"/>
</dbReference>
<feature type="binding site" evidence="2">
    <location>
        <position position="67"/>
    </location>
    <ligand>
        <name>Ni(2+)</name>
        <dbReference type="ChEBI" id="CHEBI:49786"/>
    </ligand>
</feature>
<keyword evidence="1" id="KW-0560">Oxidoreductase</keyword>
<keyword evidence="2" id="KW-0460">Magnesium</keyword>
<dbReference type="PROSITE" id="PS00508">
    <property type="entry name" value="NI_HGENASE_L_2"/>
    <property type="match status" value="1"/>
</dbReference>
<protein>
    <submittedName>
        <fullName evidence="3">Ni/Fe hydrogenase subunit alpha</fullName>
    </submittedName>
</protein>
<proteinExistence type="predicted"/>
<evidence type="ECO:0000256" key="2">
    <source>
        <dbReference type="PIRSR" id="PIRSR601501-1"/>
    </source>
</evidence>
<keyword evidence="2" id="KW-0408">Iron</keyword>
<dbReference type="AlphaFoldDB" id="A0A7C9K9G9"/>
<dbReference type="PANTHER" id="PTHR43600:SF4">
    <property type="entry name" value="CYTOSOLIC NIFE-HYDROGENASE, ALPHA SUBUNIT"/>
    <property type="match status" value="1"/>
</dbReference>
<feature type="binding site" evidence="2">
    <location>
        <position position="424"/>
    </location>
    <ligand>
        <name>Mg(2+)</name>
        <dbReference type="ChEBI" id="CHEBI:18420"/>
    </ligand>
</feature>
<dbReference type="Gene3D" id="1.10.645.10">
    <property type="entry name" value="Cytochrome-c3 Hydrogenase, chain B"/>
    <property type="match status" value="1"/>
</dbReference>